<accession>A0A929MT68</accession>
<comment type="caution">
    <text evidence="3">The sequence shown here is derived from an EMBL/GenBank/DDBJ whole genome shotgun (WGS) entry which is preliminary data.</text>
</comment>
<dbReference type="PANTHER" id="PTHR31528:SF3">
    <property type="entry name" value="THIAMINE BIOSYNTHESIS PROTEIN HI_0357-RELATED"/>
    <property type="match status" value="1"/>
</dbReference>
<evidence type="ECO:0000256" key="1">
    <source>
        <dbReference type="SAM" id="SignalP"/>
    </source>
</evidence>
<reference evidence="3" key="1">
    <citation type="submission" date="2020-04" db="EMBL/GenBank/DDBJ databases">
        <title>Deep metagenomics examines the oral microbiome during advanced dental caries in children, revealing novel taxa and co-occurrences with host molecules.</title>
        <authorList>
            <person name="Baker J.L."/>
            <person name="Morton J.T."/>
            <person name="Dinis M."/>
            <person name="Alvarez R."/>
            <person name="Tran N.C."/>
            <person name="Knight R."/>
            <person name="Edlund A."/>
        </authorList>
    </citation>
    <scope>NUCLEOTIDE SEQUENCE</scope>
    <source>
        <strain evidence="3">JCVI_23_bin.16</strain>
    </source>
</reference>
<protein>
    <submittedName>
        <fullName evidence="3">ABC transporter substrate-binding protein</fullName>
    </submittedName>
</protein>
<sequence length="333" mass="36788">MQKWMKKIAALLAGLSLAGTTLPSVAAQTSDDNKVDLILDWVPNTNHTGLYVAQAKGYFKEVGVEVDIKRPPEGSTTELVGLGKAAFGIAFQDSLAKRFAGGLPVTAVAAIIEHNTSGIIAKEEAGIKDPKGLEGHKYGTWNDPIELKMMEYMTKKAGGDFSKASLVPNDGDNSIIGLANNQFDAAWVYYAWDGILAGFQKVSTTFFQIRDIAPELDFYSPVIIANNDYLKAHPDQAKKVLAAIKKGYQYAMEHPEEAADILIEAAPELKDQRDFVLASQKWLSERYASDPAKWGQFDPARWNAFYQWLYDNKLVESDLTKGQYFSNEYLGAE</sequence>
<feature type="chain" id="PRO_5037495523" evidence="1">
    <location>
        <begin position="27"/>
        <end position="333"/>
    </location>
</feature>
<proteinExistence type="predicted"/>
<name>A0A929MT68_ABIDE</name>
<evidence type="ECO:0000313" key="4">
    <source>
        <dbReference type="Proteomes" id="UP000757900"/>
    </source>
</evidence>
<dbReference type="InterPro" id="IPR015168">
    <property type="entry name" value="SsuA/THI5"/>
</dbReference>
<dbReference type="Proteomes" id="UP000757900">
    <property type="component" value="Unassembled WGS sequence"/>
</dbReference>
<evidence type="ECO:0000259" key="2">
    <source>
        <dbReference type="Pfam" id="PF09084"/>
    </source>
</evidence>
<dbReference type="SUPFAM" id="SSF53850">
    <property type="entry name" value="Periplasmic binding protein-like II"/>
    <property type="match status" value="1"/>
</dbReference>
<feature type="signal peptide" evidence="1">
    <location>
        <begin position="1"/>
        <end position="26"/>
    </location>
</feature>
<dbReference type="GO" id="GO:0009228">
    <property type="term" value="P:thiamine biosynthetic process"/>
    <property type="evidence" value="ECO:0007669"/>
    <property type="project" value="InterPro"/>
</dbReference>
<evidence type="ECO:0000313" key="3">
    <source>
        <dbReference type="EMBL" id="MBF0934784.1"/>
    </source>
</evidence>
<keyword evidence="1" id="KW-0732">Signal</keyword>
<dbReference type="EMBL" id="JABZFV010000067">
    <property type="protein sequence ID" value="MBF0934784.1"/>
    <property type="molecule type" value="Genomic_DNA"/>
</dbReference>
<gene>
    <name evidence="3" type="ORF">HXK00_03955</name>
</gene>
<dbReference type="PANTHER" id="PTHR31528">
    <property type="entry name" value="4-AMINO-5-HYDROXYMETHYL-2-METHYLPYRIMIDINE PHOSPHATE SYNTHASE THI11-RELATED"/>
    <property type="match status" value="1"/>
</dbReference>
<feature type="domain" description="SsuA/THI5-like" evidence="2">
    <location>
        <begin position="44"/>
        <end position="258"/>
    </location>
</feature>
<organism evidence="3 4">
    <name type="scientific">Abiotrophia defectiva</name>
    <name type="common">Streptococcus defectivus</name>
    <dbReference type="NCBI Taxonomy" id="46125"/>
    <lineage>
        <taxon>Bacteria</taxon>
        <taxon>Bacillati</taxon>
        <taxon>Bacillota</taxon>
        <taxon>Bacilli</taxon>
        <taxon>Lactobacillales</taxon>
        <taxon>Aerococcaceae</taxon>
        <taxon>Abiotrophia</taxon>
    </lineage>
</organism>
<dbReference type="Pfam" id="PF09084">
    <property type="entry name" value="NMT1"/>
    <property type="match status" value="1"/>
</dbReference>
<dbReference type="AlphaFoldDB" id="A0A929MT68"/>
<dbReference type="InterPro" id="IPR027939">
    <property type="entry name" value="NMT1/THI5"/>
</dbReference>
<dbReference type="Gene3D" id="3.40.190.10">
    <property type="entry name" value="Periplasmic binding protein-like II"/>
    <property type="match status" value="2"/>
</dbReference>